<feature type="transmembrane region" description="Helical" evidence="12">
    <location>
        <begin position="592"/>
        <end position="614"/>
    </location>
</feature>
<keyword evidence="8 12" id="KW-1133">Transmembrane helix</keyword>
<dbReference type="Pfam" id="PF14896">
    <property type="entry name" value="Arabino_trans_C"/>
    <property type="match status" value="1"/>
</dbReference>
<evidence type="ECO:0000256" key="1">
    <source>
        <dbReference type="ARBA" id="ARBA00003001"/>
    </source>
</evidence>
<comment type="subcellular location">
    <subcellularLocation>
        <location evidence="2">Cell membrane</location>
        <topology evidence="2">Multi-pass membrane protein</topology>
    </subcellularLocation>
</comment>
<evidence type="ECO:0000256" key="10">
    <source>
        <dbReference type="ARBA" id="ARBA00023316"/>
    </source>
</evidence>
<feature type="compositionally biased region" description="Polar residues" evidence="11">
    <location>
        <begin position="766"/>
        <end position="775"/>
    </location>
</feature>
<gene>
    <name evidence="16" type="ORF">ABZ510_14885</name>
</gene>
<dbReference type="Proteomes" id="UP001550628">
    <property type="component" value="Unassembled WGS sequence"/>
</dbReference>
<feature type="domain" description="Arabinofuranosyltransferase central" evidence="13">
    <location>
        <begin position="194"/>
        <end position="654"/>
    </location>
</feature>
<feature type="transmembrane region" description="Helical" evidence="12">
    <location>
        <begin position="561"/>
        <end position="580"/>
    </location>
</feature>
<sequence>MKRRSRSLLSITAGITAGLAALVIPFLPVQQDQSRISWPQSAQLTPIAAPLVSYAPTELAVRIPCPVLERVAGSGGAVVSTIPAQSASAERYGFVAKVVPGADVRDSRLDVVSRNTLLWSTPLHTLRGTDCSIAVESEPATTKVEAYGAPDANAAQVHKGDLRPQVVGVFTDLVGAAPDGLHVDLAVDSRFSSSPSALKLMLIVLCLLSTATALVALHHIDRTDGRASRRWLPGRWWSMRPVDAVVAATLAVWHFIGANTSDDGYQLGMARASDSSGYMANFFRWFGVPESPFGTPYYDLLAWMAKVSTASPWMRLPALVAGLVIWWIVSREVIPRLGAAARRNRVVVWTAALVFLVFWLPYNNGLRPEPMESLGVLLTWVSMERAIATKRLLPAAVALLTAAVTLTVGPAGLICFAPLVAGARGLAQIVVMRAHIWGYPALLAPLVATGMVVLSAVFADQTLATVLEMVHVHGAIGPGEPWFFEYLRYQYLLQINSDGWLTRRFGVFVLILGIATCLVTMLRRGGHIPGTATGPALRLIGIALGAMVLMMFTPTKWTHHFGVYAGLAAAVAALTAVAVGPAVMRPLRNRSLFAAAVFFALAMSFVGANGYWYVSSWGIPWWDKPPAIAGIGLSSVAAALTVAALAAATWLHIRPPRNPEKIPRHRLARVPILAVVAAVMVAFEVLSFGKAAAAQYPAYSLTKSNLAATFAGGCGLADEVLVETDPNASMLTPVGGDVAGALTATGSTGFTSDGVGTDLTSEEIESTTGRANSVSDAPVDQGSAAQAAGSGTATSRGVGINGSAVPLPFGLDPATTPVVGSYRDHDQGPAELVTDWYRLPTADSGRDDLIAIAVSGRIRSTDADGVVRAGQPVLLEYGRTQSDGSIDALGRTEPIDIGPAPAWRNLRVPLDRIPTHADVIRVTASDKDLSPEQWLAVTPPRVPRTQTLDQLVGTRTPVLLDWAVGLNFPCQNLIGTHAGVAQVPQYRILPDRNGATITNLWQGHDGGGPLGWTQLLLASRELPSYLDHDWDRDWGSIEQYTPIQPGTQPAAAAVEPTDRSGLWTPGHINTRY</sequence>
<comment type="similarity">
    <text evidence="3">Belongs to the emb family.</text>
</comment>
<keyword evidence="9 12" id="KW-0472">Membrane</keyword>
<dbReference type="Gene3D" id="2.60.120.940">
    <property type="entry name" value="EmbC, C-terminal domain, subdomain 2"/>
    <property type="match status" value="1"/>
</dbReference>
<keyword evidence="10" id="KW-0961">Cell wall biogenesis/degradation</keyword>
<evidence type="ECO:0000259" key="15">
    <source>
        <dbReference type="Pfam" id="PF17689"/>
    </source>
</evidence>
<evidence type="ECO:0000256" key="5">
    <source>
        <dbReference type="ARBA" id="ARBA00022676"/>
    </source>
</evidence>
<evidence type="ECO:0000256" key="9">
    <source>
        <dbReference type="ARBA" id="ARBA00023136"/>
    </source>
</evidence>
<dbReference type="Pfam" id="PF04602">
    <property type="entry name" value="Arabinose_trans"/>
    <property type="match status" value="1"/>
</dbReference>
<feature type="transmembrane region" description="Helical" evidence="12">
    <location>
        <begin position="437"/>
        <end position="459"/>
    </location>
</feature>
<accession>A0ABV2WQI3</accession>
<dbReference type="InterPro" id="IPR040920">
    <property type="entry name" value="Arabino_trans_N"/>
</dbReference>
<evidence type="ECO:0000256" key="4">
    <source>
        <dbReference type="ARBA" id="ARBA00022475"/>
    </source>
</evidence>
<keyword evidence="5" id="KW-0328">Glycosyltransferase</keyword>
<evidence type="ECO:0000256" key="12">
    <source>
        <dbReference type="SAM" id="Phobius"/>
    </source>
</evidence>
<keyword evidence="6" id="KW-0808">Transferase</keyword>
<dbReference type="InterPro" id="IPR007680">
    <property type="entry name" value="Arabino_trans_central"/>
</dbReference>
<evidence type="ECO:0000256" key="8">
    <source>
        <dbReference type="ARBA" id="ARBA00022989"/>
    </source>
</evidence>
<feature type="compositionally biased region" description="Low complexity" evidence="11">
    <location>
        <begin position="781"/>
        <end position="795"/>
    </location>
</feature>
<keyword evidence="4" id="KW-1003">Cell membrane</keyword>
<evidence type="ECO:0000256" key="2">
    <source>
        <dbReference type="ARBA" id="ARBA00004651"/>
    </source>
</evidence>
<feature type="domain" description="Arabinosyltransferas concanavalin like" evidence="15">
    <location>
        <begin position="30"/>
        <end position="190"/>
    </location>
</feature>
<evidence type="ECO:0000313" key="16">
    <source>
        <dbReference type="EMBL" id="MEU1953145.1"/>
    </source>
</evidence>
<evidence type="ECO:0000313" key="17">
    <source>
        <dbReference type="Proteomes" id="UP001550628"/>
    </source>
</evidence>
<dbReference type="InterPro" id="IPR032731">
    <property type="entry name" value="Arabino_trans_C"/>
</dbReference>
<feature type="transmembrane region" description="Helical" evidence="12">
    <location>
        <begin position="313"/>
        <end position="334"/>
    </location>
</feature>
<dbReference type="InterPro" id="IPR027451">
    <property type="entry name" value="EmbABC_dom1"/>
</dbReference>
<evidence type="ECO:0000256" key="11">
    <source>
        <dbReference type="SAM" id="MobiDB-lite"/>
    </source>
</evidence>
<organism evidence="16 17">
    <name type="scientific">Nocardia rhamnosiphila</name>
    <dbReference type="NCBI Taxonomy" id="426716"/>
    <lineage>
        <taxon>Bacteria</taxon>
        <taxon>Bacillati</taxon>
        <taxon>Actinomycetota</taxon>
        <taxon>Actinomycetes</taxon>
        <taxon>Mycobacteriales</taxon>
        <taxon>Nocardiaceae</taxon>
        <taxon>Nocardia</taxon>
    </lineage>
</organism>
<feature type="transmembrane region" description="Helical" evidence="12">
    <location>
        <begin position="505"/>
        <end position="523"/>
    </location>
</feature>
<feature type="transmembrane region" description="Helical" evidence="12">
    <location>
        <begin position="237"/>
        <end position="256"/>
    </location>
</feature>
<evidence type="ECO:0000256" key="6">
    <source>
        <dbReference type="ARBA" id="ARBA00022679"/>
    </source>
</evidence>
<feature type="transmembrane region" description="Helical" evidence="12">
    <location>
        <begin position="672"/>
        <end position="693"/>
    </location>
</feature>
<name>A0ABV2WQI3_9NOCA</name>
<keyword evidence="7 12" id="KW-0812">Transmembrane</keyword>
<proteinExistence type="inferred from homology"/>
<feature type="transmembrane region" description="Helical" evidence="12">
    <location>
        <begin position="392"/>
        <end position="416"/>
    </location>
</feature>
<feature type="region of interest" description="Disordered" evidence="11">
    <location>
        <begin position="763"/>
        <end position="796"/>
    </location>
</feature>
<comment type="caution">
    <text evidence="16">The sequence shown here is derived from an EMBL/GenBank/DDBJ whole genome shotgun (WGS) entry which is preliminary data.</text>
</comment>
<dbReference type="InterPro" id="IPR042486">
    <property type="entry name" value="Arabino_trans_C_2"/>
</dbReference>
<feature type="region of interest" description="Disordered" evidence="11">
    <location>
        <begin position="1046"/>
        <end position="1072"/>
    </location>
</feature>
<keyword evidence="17" id="KW-1185">Reference proteome</keyword>
<evidence type="ECO:0000259" key="14">
    <source>
        <dbReference type="Pfam" id="PF14896"/>
    </source>
</evidence>
<reference evidence="16 17" key="1">
    <citation type="submission" date="2024-06" db="EMBL/GenBank/DDBJ databases">
        <title>The Natural Products Discovery Center: Release of the First 8490 Sequenced Strains for Exploring Actinobacteria Biosynthetic Diversity.</title>
        <authorList>
            <person name="Kalkreuter E."/>
            <person name="Kautsar S.A."/>
            <person name="Yang D."/>
            <person name="Bader C.D."/>
            <person name="Teijaro C.N."/>
            <person name="Fluegel L."/>
            <person name="Davis C.M."/>
            <person name="Simpson J.R."/>
            <person name="Lauterbach L."/>
            <person name="Steele A.D."/>
            <person name="Gui C."/>
            <person name="Meng S."/>
            <person name="Li G."/>
            <person name="Viehrig K."/>
            <person name="Ye F."/>
            <person name="Su P."/>
            <person name="Kiefer A.F."/>
            <person name="Nichols A."/>
            <person name="Cepeda A.J."/>
            <person name="Yan W."/>
            <person name="Fan B."/>
            <person name="Jiang Y."/>
            <person name="Adhikari A."/>
            <person name="Zheng C.-J."/>
            <person name="Schuster L."/>
            <person name="Cowan T.M."/>
            <person name="Smanski M.J."/>
            <person name="Chevrette M.G."/>
            <person name="De Carvalho L.P.S."/>
            <person name="Shen B."/>
        </authorList>
    </citation>
    <scope>NUCLEOTIDE SEQUENCE [LARGE SCALE GENOMIC DNA]</scope>
    <source>
        <strain evidence="16 17">NPDC019708</strain>
    </source>
</reference>
<comment type="function">
    <text evidence="1">Arabinosyl transferase responsible for the polymerization of arabinose into the arabinan of arabinogalactan.</text>
</comment>
<dbReference type="Gene3D" id="2.60.120.610">
    <property type="entry name" value="arabinofuranosyltransferase like domain"/>
    <property type="match status" value="1"/>
</dbReference>
<evidence type="ECO:0000259" key="13">
    <source>
        <dbReference type="Pfam" id="PF04602"/>
    </source>
</evidence>
<dbReference type="Pfam" id="PF17689">
    <property type="entry name" value="Arabino_trans_N"/>
    <property type="match status" value="1"/>
</dbReference>
<feature type="transmembrane region" description="Helical" evidence="12">
    <location>
        <begin position="535"/>
        <end position="555"/>
    </location>
</feature>
<feature type="domain" description="Arabinosyltransferase C-terminal" evidence="14">
    <location>
        <begin position="685"/>
        <end position="1069"/>
    </location>
</feature>
<feature type="transmembrane region" description="Helical" evidence="12">
    <location>
        <begin position="197"/>
        <end position="217"/>
    </location>
</feature>
<dbReference type="EMBL" id="JBEYBF010000009">
    <property type="protein sequence ID" value="MEU1953145.1"/>
    <property type="molecule type" value="Genomic_DNA"/>
</dbReference>
<evidence type="ECO:0000256" key="3">
    <source>
        <dbReference type="ARBA" id="ARBA00008195"/>
    </source>
</evidence>
<protein>
    <submittedName>
        <fullName evidence="16">Arabinosyltransferase domain-containing protein</fullName>
    </submittedName>
</protein>
<evidence type="ECO:0000256" key="7">
    <source>
        <dbReference type="ARBA" id="ARBA00022692"/>
    </source>
</evidence>
<feature type="transmembrane region" description="Helical" evidence="12">
    <location>
        <begin position="626"/>
        <end position="651"/>
    </location>
</feature>
<feature type="transmembrane region" description="Helical" evidence="12">
    <location>
        <begin position="346"/>
        <end position="362"/>
    </location>
</feature>